<dbReference type="RefSeq" id="WP_122330457.1">
    <property type="nucleotide sequence ID" value="NZ_JAGJGZ010000011.1"/>
</dbReference>
<dbReference type="AlphaFoldDB" id="A0A396BY60"/>
<dbReference type="Proteomes" id="UP000266644">
    <property type="component" value="Unassembled WGS sequence"/>
</dbReference>
<keyword evidence="1" id="KW-0812">Transmembrane</keyword>
<protein>
    <submittedName>
        <fullName evidence="2">EpsG family protein</fullName>
    </submittedName>
</protein>
<keyword evidence="1" id="KW-1133">Transmembrane helix</keyword>
<reference evidence="2 3" key="1">
    <citation type="submission" date="2018-08" db="EMBL/GenBank/DDBJ databases">
        <title>A genome reference for cultivated species of the human gut microbiota.</title>
        <authorList>
            <person name="Zou Y."/>
            <person name="Xue W."/>
            <person name="Luo G."/>
        </authorList>
    </citation>
    <scope>NUCLEOTIDE SEQUENCE [LARGE SCALE GENOMIC DNA]</scope>
    <source>
        <strain evidence="2 3">AM18-6</strain>
    </source>
</reference>
<feature type="transmembrane region" description="Helical" evidence="1">
    <location>
        <begin position="195"/>
        <end position="216"/>
    </location>
</feature>
<feature type="transmembrane region" description="Helical" evidence="1">
    <location>
        <begin position="35"/>
        <end position="51"/>
    </location>
</feature>
<feature type="transmembrane region" description="Helical" evidence="1">
    <location>
        <begin position="288"/>
        <end position="308"/>
    </location>
</feature>
<feature type="transmembrane region" description="Helical" evidence="1">
    <location>
        <begin position="6"/>
        <end position="23"/>
    </location>
</feature>
<name>A0A396BY60_BACFG</name>
<accession>A0A396BY60</accession>
<feature type="transmembrane region" description="Helical" evidence="1">
    <location>
        <begin position="265"/>
        <end position="282"/>
    </location>
</feature>
<sequence>MYIFSVFDLLPYIFLILFCYLLVVSKRIKNISNAYVIYCSLLFFASIRYGIGYDYFSYKGSIDFDQPQYVYERLEPFSRLLINVSKFFDSSNLYFFLYSILILYPIYYVVKRNSSSPSLSLFIYLLFPSFFIDSMGIIRNALAFSMVFVAYHYLIRKKFLWYFIFCVFAGLCHNSGYISFILFPIYIFSRGKMCNLLFCVLCYFIGGYVDTIISIFPSSAFLNALVGYINQAKEVGSMKYLVLLIGGINFIYWDRLVKVRSENVYILNLISVGLCFFFLFILDDTLSYRLSNYFLLFIILLFPDYMLVFEKRYKKIVQAMIIMFFLSVLSVSFYINISGYLKGHTEKMNMLPYQTVFYHEKYSNYY</sequence>
<evidence type="ECO:0000313" key="3">
    <source>
        <dbReference type="Proteomes" id="UP000266644"/>
    </source>
</evidence>
<evidence type="ECO:0000256" key="1">
    <source>
        <dbReference type="SAM" id="Phobius"/>
    </source>
</evidence>
<dbReference type="Pfam" id="PF14897">
    <property type="entry name" value="EpsG"/>
    <property type="match status" value="1"/>
</dbReference>
<dbReference type="EMBL" id="QRJE01000025">
    <property type="protein sequence ID" value="RHH09124.1"/>
    <property type="molecule type" value="Genomic_DNA"/>
</dbReference>
<proteinExistence type="predicted"/>
<feature type="transmembrane region" description="Helical" evidence="1">
    <location>
        <begin position="122"/>
        <end position="153"/>
    </location>
</feature>
<evidence type="ECO:0000313" key="2">
    <source>
        <dbReference type="EMBL" id="RHH09124.1"/>
    </source>
</evidence>
<feature type="transmembrane region" description="Helical" evidence="1">
    <location>
        <begin position="236"/>
        <end position="253"/>
    </location>
</feature>
<feature type="transmembrane region" description="Helical" evidence="1">
    <location>
        <begin position="320"/>
        <end position="341"/>
    </location>
</feature>
<comment type="caution">
    <text evidence="2">The sequence shown here is derived from an EMBL/GenBank/DDBJ whole genome shotgun (WGS) entry which is preliminary data.</text>
</comment>
<feature type="transmembrane region" description="Helical" evidence="1">
    <location>
        <begin position="93"/>
        <end position="110"/>
    </location>
</feature>
<organism evidence="2 3">
    <name type="scientific">Bacteroides fragilis</name>
    <dbReference type="NCBI Taxonomy" id="817"/>
    <lineage>
        <taxon>Bacteria</taxon>
        <taxon>Pseudomonadati</taxon>
        <taxon>Bacteroidota</taxon>
        <taxon>Bacteroidia</taxon>
        <taxon>Bacteroidales</taxon>
        <taxon>Bacteroidaceae</taxon>
        <taxon>Bacteroides</taxon>
    </lineage>
</organism>
<gene>
    <name evidence="2" type="ORF">DW228_15525</name>
</gene>
<dbReference type="InterPro" id="IPR049458">
    <property type="entry name" value="EpsG-like"/>
</dbReference>
<feature type="transmembrane region" description="Helical" evidence="1">
    <location>
        <begin position="159"/>
        <end position="183"/>
    </location>
</feature>
<keyword evidence="1" id="KW-0472">Membrane</keyword>